<evidence type="ECO:0000256" key="6">
    <source>
        <dbReference type="ARBA" id="ARBA00022777"/>
    </source>
</evidence>
<dbReference type="InParanoid" id="Q759V9"/>
<dbReference type="STRING" id="284811.Q759V9"/>
<keyword evidence="7 10" id="KW-0067">ATP-binding</keyword>
<evidence type="ECO:0000256" key="2">
    <source>
        <dbReference type="ARBA" id="ARBA00012513"/>
    </source>
</evidence>
<dbReference type="Pfam" id="PF00069">
    <property type="entry name" value="Pkinase"/>
    <property type="match status" value="1"/>
</dbReference>
<dbReference type="GO" id="GO:0005634">
    <property type="term" value="C:nucleus"/>
    <property type="evidence" value="ECO:0000318"/>
    <property type="project" value="GO_Central"/>
</dbReference>
<dbReference type="InterPro" id="IPR017441">
    <property type="entry name" value="Protein_kinase_ATP_BS"/>
</dbReference>
<dbReference type="HOGENOM" id="CLU_000288_172_4_1"/>
<dbReference type="PROSITE" id="PS50011">
    <property type="entry name" value="PROTEIN_KINASE_DOM"/>
    <property type="match status" value="1"/>
</dbReference>
<feature type="domain" description="Protein kinase" evidence="12">
    <location>
        <begin position="10"/>
        <end position="318"/>
    </location>
</feature>
<feature type="binding site" evidence="10">
    <location>
        <position position="43"/>
    </location>
    <ligand>
        <name>ATP</name>
        <dbReference type="ChEBI" id="CHEBI:30616"/>
    </ligand>
</feature>
<dbReference type="InterPro" id="IPR000719">
    <property type="entry name" value="Prot_kinase_dom"/>
</dbReference>
<dbReference type="KEGG" id="ago:AGOS_ADR163W"/>
<dbReference type="InterPro" id="IPR008271">
    <property type="entry name" value="Ser/Thr_kinase_AS"/>
</dbReference>
<dbReference type="PANTHER" id="PTHR24346">
    <property type="entry name" value="MAP/MICROTUBULE AFFINITY-REGULATING KINASE"/>
    <property type="match status" value="1"/>
</dbReference>
<dbReference type="OMA" id="ICCNACR"/>
<dbReference type="GO" id="GO:0005524">
    <property type="term" value="F:ATP binding"/>
    <property type="evidence" value="ECO:0007669"/>
    <property type="project" value="UniProtKB-UniRule"/>
</dbReference>
<evidence type="ECO:0000256" key="10">
    <source>
        <dbReference type="PROSITE-ProRule" id="PRU10141"/>
    </source>
</evidence>
<proteinExistence type="inferred from homology"/>
<name>Q759V9_EREGS</name>
<dbReference type="PROSITE" id="PS00107">
    <property type="entry name" value="PROTEIN_KINASE_ATP"/>
    <property type="match status" value="1"/>
</dbReference>
<comment type="catalytic activity">
    <reaction evidence="8">
        <text>L-threonyl-[protein] + ATP = O-phospho-L-threonyl-[protein] + ADP + H(+)</text>
        <dbReference type="Rhea" id="RHEA:46608"/>
        <dbReference type="Rhea" id="RHEA-COMP:11060"/>
        <dbReference type="Rhea" id="RHEA-COMP:11605"/>
        <dbReference type="ChEBI" id="CHEBI:15378"/>
        <dbReference type="ChEBI" id="CHEBI:30013"/>
        <dbReference type="ChEBI" id="CHEBI:30616"/>
        <dbReference type="ChEBI" id="CHEBI:61977"/>
        <dbReference type="ChEBI" id="CHEBI:456216"/>
        <dbReference type="EC" id="2.7.11.1"/>
    </reaction>
</comment>
<dbReference type="SMART" id="SM00220">
    <property type="entry name" value="S_TKc"/>
    <property type="match status" value="1"/>
</dbReference>
<accession>Q759V9</accession>
<dbReference type="InterPro" id="IPR011009">
    <property type="entry name" value="Kinase-like_dom_sf"/>
</dbReference>
<keyword evidence="4" id="KW-0808">Transferase</keyword>
<sequence length="426" mass="48273">MLTNTHINNYRLIKQIGSGAFGIVFLAEDFITGEEYAIKAVMKQHSGSADEGVRRSTILRTQLYHFFKSFQNRLYLPSVDLESIRTLSQEQLAHAPHYKELLMHLTVHTHEHVVTIHQVMESSLATFIVMDYITCDLFSAIVNEQVFAKDGLLIKKVFLQLCEVIFYCHRLGVYHCDLKPENILLDKWYNVHVCDFGLATPVPELAPNVCVGSSYYMAPERGSLGRELRAPTAAGDVWAIGIILINLVCICNPWVKADGLVDGTFRHFLTNPRVLMKILPITDEFYSILLQVLQLDPEHRSTLPVLMEAVANCEHFTVEGPLSTVERLSVEQYNRFLGDSYNVRSRKLCDDYYSEDDEFTTDDCGYDSDRVPHSLYGIGDNYLPRSLSGDGRCDTASSAAPELLLSTSLETNYSRDGRWLPNYAHL</sequence>
<dbReference type="GO" id="GO:0000086">
    <property type="term" value="P:G2/M transition of mitotic cell cycle"/>
    <property type="evidence" value="ECO:0000318"/>
    <property type="project" value="GO_Central"/>
</dbReference>
<dbReference type="eggNOG" id="KOG0583">
    <property type="taxonomic scope" value="Eukaryota"/>
</dbReference>
<dbReference type="RefSeq" id="NP_984260.1">
    <property type="nucleotide sequence ID" value="NM_209613.2"/>
</dbReference>
<reference evidence="13 14" key="1">
    <citation type="journal article" date="2004" name="Science">
        <title>The Ashbya gossypii genome as a tool for mapping the ancient Saccharomyces cerevisiae genome.</title>
        <authorList>
            <person name="Dietrich F.S."/>
            <person name="Voegeli S."/>
            <person name="Brachat S."/>
            <person name="Lerch A."/>
            <person name="Gates K."/>
            <person name="Steiner S."/>
            <person name="Mohr C."/>
            <person name="Pohlmann R."/>
            <person name="Luedi P."/>
            <person name="Choi S."/>
            <person name="Wing R.A."/>
            <person name="Flavier A."/>
            <person name="Gaffney T.D."/>
            <person name="Philippsen P."/>
        </authorList>
    </citation>
    <scope>NUCLEOTIDE SEQUENCE [LARGE SCALE GENOMIC DNA]</scope>
    <source>
        <strain evidence="14">ATCC 10895 / CBS 109.51 / FGSC 9923 / NRRL Y-1056</strain>
    </source>
</reference>
<comment type="similarity">
    <text evidence="1">Belongs to the protein kinase superfamily. CAMK Ser/Thr protein kinase family. NIM1 subfamily.</text>
</comment>
<evidence type="ECO:0000256" key="11">
    <source>
        <dbReference type="RuleBase" id="RU000304"/>
    </source>
</evidence>
<dbReference type="GeneID" id="4620422"/>
<evidence type="ECO:0000256" key="4">
    <source>
        <dbReference type="ARBA" id="ARBA00022679"/>
    </source>
</evidence>
<dbReference type="GO" id="GO:0004674">
    <property type="term" value="F:protein serine/threonine kinase activity"/>
    <property type="evidence" value="ECO:0000318"/>
    <property type="project" value="GO_Central"/>
</dbReference>
<evidence type="ECO:0000313" key="14">
    <source>
        <dbReference type="Proteomes" id="UP000000591"/>
    </source>
</evidence>
<comment type="catalytic activity">
    <reaction evidence="9">
        <text>L-seryl-[protein] + ATP = O-phospho-L-seryl-[protein] + ADP + H(+)</text>
        <dbReference type="Rhea" id="RHEA:17989"/>
        <dbReference type="Rhea" id="RHEA-COMP:9863"/>
        <dbReference type="Rhea" id="RHEA-COMP:11604"/>
        <dbReference type="ChEBI" id="CHEBI:15378"/>
        <dbReference type="ChEBI" id="CHEBI:29999"/>
        <dbReference type="ChEBI" id="CHEBI:30616"/>
        <dbReference type="ChEBI" id="CHEBI:83421"/>
        <dbReference type="ChEBI" id="CHEBI:456216"/>
        <dbReference type="EC" id="2.7.11.1"/>
    </reaction>
</comment>
<evidence type="ECO:0000259" key="12">
    <source>
        <dbReference type="PROSITE" id="PS50011"/>
    </source>
</evidence>
<dbReference type="PROSITE" id="PS00108">
    <property type="entry name" value="PROTEIN_KINASE_ST"/>
    <property type="match status" value="1"/>
</dbReference>
<organism evidence="13 14">
    <name type="scientific">Eremothecium gossypii (strain ATCC 10895 / CBS 109.51 / FGSC 9923 / NRRL Y-1056)</name>
    <name type="common">Yeast</name>
    <name type="synonym">Ashbya gossypii</name>
    <dbReference type="NCBI Taxonomy" id="284811"/>
    <lineage>
        <taxon>Eukaryota</taxon>
        <taxon>Fungi</taxon>
        <taxon>Dikarya</taxon>
        <taxon>Ascomycota</taxon>
        <taxon>Saccharomycotina</taxon>
        <taxon>Saccharomycetes</taxon>
        <taxon>Saccharomycetales</taxon>
        <taxon>Saccharomycetaceae</taxon>
        <taxon>Eremothecium</taxon>
    </lineage>
</organism>
<dbReference type="SUPFAM" id="SSF56112">
    <property type="entry name" value="Protein kinase-like (PK-like)"/>
    <property type="match status" value="1"/>
</dbReference>
<reference evidence="14" key="2">
    <citation type="journal article" date="2013" name="G3 (Bethesda)">
        <title>Genomes of Ashbya fungi isolated from insects reveal four mating-type loci, numerous translocations, lack of transposons, and distinct gene duplications.</title>
        <authorList>
            <person name="Dietrich F.S."/>
            <person name="Voegeli S."/>
            <person name="Kuo S."/>
            <person name="Philippsen P."/>
        </authorList>
    </citation>
    <scope>GENOME REANNOTATION</scope>
    <source>
        <strain evidence="14">ATCC 10895 / CBS 109.51 / FGSC 9923 / NRRL Y-1056</strain>
    </source>
</reference>
<evidence type="ECO:0000256" key="9">
    <source>
        <dbReference type="ARBA" id="ARBA00048679"/>
    </source>
</evidence>
<evidence type="ECO:0000256" key="5">
    <source>
        <dbReference type="ARBA" id="ARBA00022741"/>
    </source>
</evidence>
<dbReference type="Gene3D" id="1.10.510.10">
    <property type="entry name" value="Transferase(Phosphotransferase) domain 1"/>
    <property type="match status" value="1"/>
</dbReference>
<evidence type="ECO:0000256" key="3">
    <source>
        <dbReference type="ARBA" id="ARBA00022527"/>
    </source>
</evidence>
<keyword evidence="5 10" id="KW-0547">Nucleotide-binding</keyword>
<dbReference type="AlphaFoldDB" id="Q759V9"/>
<keyword evidence="3 11" id="KW-0723">Serine/threonine-protein kinase</keyword>
<keyword evidence="6" id="KW-0418">Kinase</keyword>
<dbReference type="GO" id="GO:0005737">
    <property type="term" value="C:cytoplasm"/>
    <property type="evidence" value="ECO:0000318"/>
    <property type="project" value="GO_Central"/>
</dbReference>
<dbReference type="EMBL" id="AE016817">
    <property type="protein sequence ID" value="AAS52084.1"/>
    <property type="molecule type" value="Genomic_DNA"/>
</dbReference>
<protein>
    <recommendedName>
        <fullName evidence="2">non-specific serine/threonine protein kinase</fullName>
        <ecNumber evidence="2">2.7.11.1</ecNumber>
    </recommendedName>
</protein>
<gene>
    <name evidence="13" type="ORF">AGOS_ADR163W</name>
</gene>
<dbReference type="PANTHER" id="PTHR24346:SF82">
    <property type="entry name" value="KP78A-RELATED"/>
    <property type="match status" value="1"/>
</dbReference>
<evidence type="ECO:0000256" key="1">
    <source>
        <dbReference type="ARBA" id="ARBA00010791"/>
    </source>
</evidence>
<dbReference type="Proteomes" id="UP000000591">
    <property type="component" value="Chromosome IV"/>
</dbReference>
<dbReference type="FunFam" id="1.10.510.10:FF:000873">
    <property type="entry name" value="Serine/threonine-protein kinase VHS1"/>
    <property type="match status" value="1"/>
</dbReference>
<dbReference type="EC" id="2.7.11.1" evidence="2"/>
<dbReference type="Gene3D" id="3.30.200.20">
    <property type="entry name" value="Phosphorylase Kinase, domain 1"/>
    <property type="match status" value="1"/>
</dbReference>
<evidence type="ECO:0000256" key="7">
    <source>
        <dbReference type="ARBA" id="ARBA00022840"/>
    </source>
</evidence>
<evidence type="ECO:0000256" key="8">
    <source>
        <dbReference type="ARBA" id="ARBA00047899"/>
    </source>
</evidence>
<dbReference type="OrthoDB" id="541276at2759"/>
<keyword evidence="14" id="KW-1185">Reference proteome</keyword>
<dbReference type="FunCoup" id="Q759V9">
    <property type="interactions" value="330"/>
</dbReference>
<evidence type="ECO:0000313" key="13">
    <source>
        <dbReference type="EMBL" id="AAS52084.1"/>
    </source>
</evidence>